<keyword evidence="6" id="KW-0460">Magnesium</keyword>
<evidence type="ECO:0000313" key="14">
    <source>
        <dbReference type="Proteomes" id="UP000294739"/>
    </source>
</evidence>
<evidence type="ECO:0000256" key="12">
    <source>
        <dbReference type="SAM" id="Phobius"/>
    </source>
</evidence>
<keyword evidence="9 12" id="KW-0472">Membrane</keyword>
<dbReference type="GO" id="GO:0005886">
    <property type="term" value="C:plasma membrane"/>
    <property type="evidence" value="ECO:0007669"/>
    <property type="project" value="UniProtKB-SubCell"/>
</dbReference>
<evidence type="ECO:0000256" key="10">
    <source>
        <dbReference type="ARBA" id="ARBA00034269"/>
    </source>
</evidence>
<keyword evidence="8" id="KW-0406">Ion transport</keyword>
<feature type="transmembrane region" description="Helical" evidence="12">
    <location>
        <begin position="291"/>
        <end position="310"/>
    </location>
</feature>
<dbReference type="Gene3D" id="1.20.58.340">
    <property type="entry name" value="Magnesium transport protein CorA, transmembrane region"/>
    <property type="match status" value="2"/>
</dbReference>
<keyword evidence="14" id="KW-1185">Reference proteome</keyword>
<evidence type="ECO:0000256" key="4">
    <source>
        <dbReference type="ARBA" id="ARBA00022475"/>
    </source>
</evidence>
<protein>
    <submittedName>
        <fullName evidence="13">Magnesium and cobalt transport protein CorA</fullName>
    </submittedName>
</protein>
<evidence type="ECO:0000256" key="9">
    <source>
        <dbReference type="ARBA" id="ARBA00023136"/>
    </source>
</evidence>
<dbReference type="Gene3D" id="3.30.460.20">
    <property type="entry name" value="CorA soluble domain-like"/>
    <property type="match status" value="1"/>
</dbReference>
<dbReference type="GO" id="GO:0050897">
    <property type="term" value="F:cobalt ion binding"/>
    <property type="evidence" value="ECO:0007669"/>
    <property type="project" value="TreeGrafter"/>
</dbReference>
<evidence type="ECO:0000313" key="13">
    <source>
        <dbReference type="EMBL" id="TDE08768.1"/>
    </source>
</evidence>
<dbReference type="InterPro" id="IPR002523">
    <property type="entry name" value="MgTranspt_CorA/ZnTranspt_ZntB"/>
</dbReference>
<proteinExistence type="inferred from homology"/>
<dbReference type="PANTHER" id="PTHR46494">
    <property type="entry name" value="CORA FAMILY METAL ION TRANSPORTER (EUROFUNG)"/>
    <property type="match status" value="1"/>
</dbReference>
<keyword evidence="5 12" id="KW-0812">Transmembrane</keyword>
<keyword evidence="7 12" id="KW-1133">Transmembrane helix</keyword>
<dbReference type="SUPFAM" id="SSF143865">
    <property type="entry name" value="CorA soluble domain-like"/>
    <property type="match status" value="1"/>
</dbReference>
<comment type="catalytic activity">
    <reaction evidence="10">
        <text>Mg(2+)(in) = Mg(2+)(out)</text>
        <dbReference type="Rhea" id="RHEA:29827"/>
        <dbReference type="ChEBI" id="CHEBI:18420"/>
    </reaction>
</comment>
<dbReference type="PANTHER" id="PTHR46494:SF1">
    <property type="entry name" value="CORA FAMILY METAL ION TRANSPORTER (EUROFUNG)"/>
    <property type="match status" value="1"/>
</dbReference>
<sequence length="348" mass="38597">MLVTLALVALEPMTLRRGGTVTVTEWALFRDGRRQDGVGYPEAVDAARSGDGFVWVGLSEPDQERWRKAAADFGLHPLVVEDALDPRPSPKLAHYDGVVSMVLRTVRYVRHEGPERNEMLDTGALTAVAGAHFVLTVARGDPGTLDLALRRLEEQPKLLAQGPTALLYTAADVTVDGYLDAAEEFEEDLTEIEAAVFADVRDNQAERIYRAKRELLTLRRAVLPLSHPVRELSQPAPGILPSKIQAYFREVSGHLDRVHTLLAGHDETIASMLQANLAQLSVSQNNDMRKITSWAAIIAVPTAIAGIYGMNFRHMPELRWELGYPGVMLLMAAICLGLYWNFKRRGWL</sequence>
<accession>A0A4V2Z2P5</accession>
<reference evidence="13 14" key="1">
    <citation type="submission" date="2019-03" db="EMBL/GenBank/DDBJ databases">
        <title>Draft genome sequences of novel Actinobacteria.</title>
        <authorList>
            <person name="Sahin N."/>
            <person name="Ay H."/>
            <person name="Saygin H."/>
        </authorList>
    </citation>
    <scope>NUCLEOTIDE SEQUENCE [LARGE SCALE GENOMIC DNA]</scope>
    <source>
        <strain evidence="13 14">5K138</strain>
    </source>
</reference>
<dbReference type="GO" id="GO:0015095">
    <property type="term" value="F:magnesium ion transmembrane transporter activity"/>
    <property type="evidence" value="ECO:0007669"/>
    <property type="project" value="TreeGrafter"/>
</dbReference>
<evidence type="ECO:0000256" key="11">
    <source>
        <dbReference type="ARBA" id="ARBA00045497"/>
    </source>
</evidence>
<dbReference type="InterPro" id="IPR045861">
    <property type="entry name" value="CorA_cytoplasmic_dom"/>
</dbReference>
<comment type="caution">
    <text evidence="13">The sequence shown here is derived from an EMBL/GenBank/DDBJ whole genome shotgun (WGS) entry which is preliminary data.</text>
</comment>
<dbReference type="InParanoid" id="A0A4V2Z2P5"/>
<dbReference type="Proteomes" id="UP000294739">
    <property type="component" value="Unassembled WGS sequence"/>
</dbReference>
<dbReference type="InterPro" id="IPR045863">
    <property type="entry name" value="CorA_TM1_TM2"/>
</dbReference>
<dbReference type="EMBL" id="SMKZ01000022">
    <property type="protein sequence ID" value="TDE08768.1"/>
    <property type="molecule type" value="Genomic_DNA"/>
</dbReference>
<dbReference type="AlphaFoldDB" id="A0A4V2Z2P5"/>
<name>A0A4V2Z2P5_9ACTN</name>
<feature type="transmembrane region" description="Helical" evidence="12">
    <location>
        <begin position="322"/>
        <end position="342"/>
    </location>
</feature>
<keyword evidence="4" id="KW-1003">Cell membrane</keyword>
<dbReference type="SUPFAM" id="SSF144083">
    <property type="entry name" value="Magnesium transport protein CorA, transmembrane region"/>
    <property type="match status" value="1"/>
</dbReference>
<evidence type="ECO:0000256" key="3">
    <source>
        <dbReference type="ARBA" id="ARBA00022448"/>
    </source>
</evidence>
<comment type="subcellular location">
    <subcellularLocation>
        <location evidence="1">Cell membrane</location>
        <topology evidence="1">Multi-pass membrane protein</topology>
    </subcellularLocation>
</comment>
<dbReference type="GO" id="GO:0015087">
    <property type="term" value="F:cobalt ion transmembrane transporter activity"/>
    <property type="evidence" value="ECO:0007669"/>
    <property type="project" value="TreeGrafter"/>
</dbReference>
<dbReference type="FunFam" id="1.20.58.340:FF:000004">
    <property type="entry name" value="Magnesium transport protein CorA"/>
    <property type="match status" value="1"/>
</dbReference>
<evidence type="ECO:0000256" key="8">
    <source>
        <dbReference type="ARBA" id="ARBA00023065"/>
    </source>
</evidence>
<organism evidence="13 14">
    <name type="scientific">Jiangella asiatica</name>
    <dbReference type="NCBI Taxonomy" id="2530372"/>
    <lineage>
        <taxon>Bacteria</taxon>
        <taxon>Bacillati</taxon>
        <taxon>Actinomycetota</taxon>
        <taxon>Actinomycetes</taxon>
        <taxon>Jiangellales</taxon>
        <taxon>Jiangellaceae</taxon>
        <taxon>Jiangella</taxon>
    </lineage>
</organism>
<evidence type="ECO:0000256" key="7">
    <source>
        <dbReference type="ARBA" id="ARBA00022989"/>
    </source>
</evidence>
<evidence type="ECO:0000256" key="1">
    <source>
        <dbReference type="ARBA" id="ARBA00004651"/>
    </source>
</evidence>
<dbReference type="OrthoDB" id="9803416at2"/>
<dbReference type="CDD" id="cd12830">
    <property type="entry name" value="MtCorA-like"/>
    <property type="match status" value="1"/>
</dbReference>
<gene>
    <name evidence="13" type="ORF">E1269_16500</name>
</gene>
<evidence type="ECO:0000256" key="5">
    <source>
        <dbReference type="ARBA" id="ARBA00022692"/>
    </source>
</evidence>
<comment type="function">
    <text evidence="11">Mediates influx of magnesium ions. Alternates between open and closed states. Activated by low cytoplasmic Mg(2+) levels. Inactive when cytoplasmic Mg(2+) levels are high.</text>
</comment>
<comment type="similarity">
    <text evidence="2">Belongs to the CorA metal ion transporter (MIT) (TC 1.A.35) family.</text>
</comment>
<evidence type="ECO:0000256" key="6">
    <source>
        <dbReference type="ARBA" id="ARBA00022842"/>
    </source>
</evidence>
<dbReference type="Pfam" id="PF01544">
    <property type="entry name" value="CorA"/>
    <property type="match status" value="1"/>
</dbReference>
<keyword evidence="3" id="KW-0813">Transport</keyword>
<evidence type="ECO:0000256" key="2">
    <source>
        <dbReference type="ARBA" id="ARBA00009765"/>
    </source>
</evidence>
<dbReference type="GO" id="GO:0000287">
    <property type="term" value="F:magnesium ion binding"/>
    <property type="evidence" value="ECO:0007669"/>
    <property type="project" value="TreeGrafter"/>
</dbReference>